<evidence type="ECO:0000313" key="2">
    <source>
        <dbReference type="EMBL" id="SHK60233.1"/>
    </source>
</evidence>
<keyword evidence="3" id="KW-1185">Reference proteome</keyword>
<dbReference type="AlphaFoldDB" id="A0A1M6TTJ7"/>
<dbReference type="EMBL" id="FRAA01000006">
    <property type="protein sequence ID" value="SHK60233.1"/>
    <property type="molecule type" value="Genomic_DNA"/>
</dbReference>
<keyword evidence="1" id="KW-1133">Transmembrane helix</keyword>
<feature type="transmembrane region" description="Helical" evidence="1">
    <location>
        <begin position="7"/>
        <end position="27"/>
    </location>
</feature>
<reference evidence="3" key="1">
    <citation type="submission" date="2016-11" db="EMBL/GenBank/DDBJ databases">
        <authorList>
            <person name="Varghese N."/>
            <person name="Submissions S."/>
        </authorList>
    </citation>
    <scope>NUCLEOTIDE SEQUENCE [LARGE SCALE GENOMIC DNA]</scope>
    <source>
        <strain evidence="3">DSM 26134</strain>
    </source>
</reference>
<dbReference type="Proteomes" id="UP000184474">
    <property type="component" value="Unassembled WGS sequence"/>
</dbReference>
<evidence type="ECO:0000256" key="1">
    <source>
        <dbReference type="SAM" id="Phobius"/>
    </source>
</evidence>
<accession>A0A1M6TTJ7</accession>
<feature type="transmembrane region" description="Helical" evidence="1">
    <location>
        <begin position="113"/>
        <end position="131"/>
    </location>
</feature>
<feature type="transmembrane region" description="Helical" evidence="1">
    <location>
        <begin position="58"/>
        <end position="77"/>
    </location>
</feature>
<dbReference type="Gene3D" id="1.20.144.10">
    <property type="entry name" value="Phosphatidic acid phosphatase type 2/haloperoxidase"/>
    <property type="match status" value="1"/>
</dbReference>
<feature type="transmembrane region" description="Helical" evidence="1">
    <location>
        <begin position="83"/>
        <end position="101"/>
    </location>
</feature>
<sequence>MEDREERMVPFVFITLFFMMTTYLFIYKVGVNQIVGVIFLSTTLLLILLTLVTSRYKISIHAAALSGVCGYLLALCWRYPNGMLVYPLIATLIVAGGVMSARLQLNAHRAHEILAGSLLGLLTCFAALYWFI</sequence>
<keyword evidence="1" id="KW-0472">Membrane</keyword>
<gene>
    <name evidence="2" type="ORF">SAMN04488028_106178</name>
</gene>
<feature type="transmembrane region" description="Helical" evidence="1">
    <location>
        <begin position="33"/>
        <end position="51"/>
    </location>
</feature>
<keyword evidence="1" id="KW-0812">Transmembrane</keyword>
<name>A0A1M6TTJ7_REIAG</name>
<dbReference type="STRING" id="156994.SAMN04488028_106178"/>
<protein>
    <recommendedName>
        <fullName evidence="4">PAP2 superfamily protein</fullName>
    </recommendedName>
</protein>
<evidence type="ECO:0008006" key="4">
    <source>
        <dbReference type="Google" id="ProtNLM"/>
    </source>
</evidence>
<evidence type="ECO:0000313" key="3">
    <source>
        <dbReference type="Proteomes" id="UP000184474"/>
    </source>
</evidence>
<organism evidence="2 3">
    <name type="scientific">Reichenbachiella agariperforans</name>
    <dbReference type="NCBI Taxonomy" id="156994"/>
    <lineage>
        <taxon>Bacteria</taxon>
        <taxon>Pseudomonadati</taxon>
        <taxon>Bacteroidota</taxon>
        <taxon>Cytophagia</taxon>
        <taxon>Cytophagales</taxon>
        <taxon>Reichenbachiellaceae</taxon>
        <taxon>Reichenbachiella</taxon>
    </lineage>
</organism>
<proteinExistence type="predicted"/>